<comment type="catalytic activity">
    <reaction evidence="5 6">
        <text>N(1)-(5-phospho-beta-D-ribosyl)glycinamide + (6R)-10-formyltetrahydrofolate = N(2)-formyl-N(1)-(5-phospho-beta-D-ribosyl)glycinamide + (6S)-5,6,7,8-tetrahydrofolate + H(+)</text>
        <dbReference type="Rhea" id="RHEA:15053"/>
        <dbReference type="ChEBI" id="CHEBI:15378"/>
        <dbReference type="ChEBI" id="CHEBI:57453"/>
        <dbReference type="ChEBI" id="CHEBI:143788"/>
        <dbReference type="ChEBI" id="CHEBI:147286"/>
        <dbReference type="ChEBI" id="CHEBI:195366"/>
        <dbReference type="EC" id="2.1.2.2"/>
    </reaction>
</comment>
<dbReference type="InterPro" id="IPR036477">
    <property type="entry name" value="Formyl_transf_N_sf"/>
</dbReference>
<feature type="active site" description="Proton donor" evidence="6">
    <location>
        <position position="109"/>
    </location>
</feature>
<comment type="pathway">
    <text evidence="1 6">Purine metabolism; IMP biosynthesis via de novo pathway; N(2)-formyl-N(1)-(5-phospho-D-ribosyl)glycinamide from N(1)-(5-phospho-D-ribosyl)glycinamide (10-formyl THF route): step 1/1.</text>
</comment>
<dbReference type="Pfam" id="PF00551">
    <property type="entry name" value="Formyl_trans_N"/>
    <property type="match status" value="1"/>
</dbReference>
<dbReference type="CDD" id="cd08645">
    <property type="entry name" value="FMT_core_GART"/>
    <property type="match status" value="1"/>
</dbReference>
<dbReference type="SUPFAM" id="SSF53328">
    <property type="entry name" value="Formyltransferase"/>
    <property type="match status" value="1"/>
</dbReference>
<evidence type="ECO:0000256" key="5">
    <source>
        <dbReference type="ARBA" id="ARBA00047664"/>
    </source>
</evidence>
<dbReference type="EMBL" id="AP018150">
    <property type="protein sequence ID" value="BBE10188.1"/>
    <property type="molecule type" value="Genomic_DNA"/>
</dbReference>
<dbReference type="AlphaFoldDB" id="A0A2Z6EXU3"/>
<dbReference type="InterPro" id="IPR001555">
    <property type="entry name" value="GART_AS"/>
</dbReference>
<dbReference type="NCBIfam" id="TIGR00639">
    <property type="entry name" value="PurN"/>
    <property type="match status" value="1"/>
</dbReference>
<dbReference type="InterPro" id="IPR002376">
    <property type="entry name" value="Formyl_transf_N"/>
</dbReference>
<feature type="site" description="Raises pKa of active site His" evidence="6">
    <location>
        <position position="145"/>
    </location>
</feature>
<dbReference type="InterPro" id="IPR004607">
    <property type="entry name" value="GART"/>
</dbReference>
<evidence type="ECO:0000256" key="2">
    <source>
        <dbReference type="ARBA" id="ARBA00022679"/>
    </source>
</evidence>
<comment type="similarity">
    <text evidence="4 6">Belongs to the GART family.</text>
</comment>
<dbReference type="UniPathway" id="UPA00074">
    <property type="reaction ID" value="UER00126"/>
</dbReference>
<keyword evidence="8" id="KW-1185">Reference proteome</keyword>
<comment type="caution">
    <text evidence="6">Lacks conserved residue(s) required for the propagation of feature annotation.</text>
</comment>
<dbReference type="GO" id="GO:0006189">
    <property type="term" value="P:'de novo' IMP biosynthetic process"/>
    <property type="evidence" value="ECO:0007669"/>
    <property type="project" value="UniProtKB-UniRule"/>
</dbReference>
<dbReference type="KEGG" id="mcys:MCB1EB_2027"/>
<dbReference type="PANTHER" id="PTHR43369">
    <property type="entry name" value="PHOSPHORIBOSYLGLYCINAMIDE FORMYLTRANSFERASE"/>
    <property type="match status" value="1"/>
</dbReference>
<feature type="binding site" evidence="6">
    <location>
        <begin position="12"/>
        <end position="14"/>
    </location>
    <ligand>
        <name>N(1)-(5-phospho-beta-D-ribosyl)glycinamide</name>
        <dbReference type="ChEBI" id="CHEBI:143788"/>
    </ligand>
</feature>
<gene>
    <name evidence="6" type="primary">purN</name>
    <name evidence="7" type="ORF">MCB1EB_2027</name>
</gene>
<dbReference type="RefSeq" id="WP_045364526.1">
    <property type="nucleotide sequence ID" value="NZ_AP018150.1"/>
</dbReference>
<comment type="function">
    <text evidence="6">Catalyzes the transfer of a formyl group from 10-formyltetrahydrofolate to 5-phospho-ribosyl-glycinamide (GAR), producing 5-phospho-ribosyl-N-formylglycinamide (FGAR) and tetrahydrofolate.</text>
</comment>
<dbReference type="GO" id="GO:0004644">
    <property type="term" value="F:phosphoribosylglycinamide formyltransferase activity"/>
    <property type="evidence" value="ECO:0007669"/>
    <property type="project" value="UniProtKB-UniRule"/>
</dbReference>
<dbReference type="PANTHER" id="PTHR43369:SF2">
    <property type="entry name" value="PHOSPHORIBOSYLGLYCINAMIDE FORMYLTRANSFERASE"/>
    <property type="match status" value="1"/>
</dbReference>
<feature type="binding site" evidence="6">
    <location>
        <position position="107"/>
    </location>
    <ligand>
        <name>(6R)-10-formyltetrahydrofolate</name>
        <dbReference type="ChEBI" id="CHEBI:195366"/>
    </ligand>
</feature>
<keyword evidence="2 6" id="KW-0808">Transferase</keyword>
<dbReference type="PROSITE" id="PS00373">
    <property type="entry name" value="GART"/>
    <property type="match status" value="1"/>
</dbReference>
<dbReference type="HAMAP" id="MF_01930">
    <property type="entry name" value="PurN"/>
    <property type="match status" value="1"/>
</dbReference>
<keyword evidence="3 6" id="KW-0658">Purine biosynthesis</keyword>
<evidence type="ECO:0000313" key="8">
    <source>
        <dbReference type="Proteomes" id="UP000282597"/>
    </source>
</evidence>
<sequence>MKKIVILISGRGSNMEAIVRACEVQRWPARIVAVIASRADAKGLLFARAQGIATVAVEAKNYPERESFEAALVAALDSFTPDLIVLAGFMRVLTAPFIERYENRILNIHPSLLPSFRGLNTHQRALDAGIKVHGATVHFVNAQLDGGPIIAQSVVPVLADDDEATLSARVLASEHILYPRVVRWFIEDRLTLNATRVALTPPEPQCLITGADLI</sequence>
<proteinExistence type="inferred from homology"/>
<evidence type="ECO:0000313" key="7">
    <source>
        <dbReference type="EMBL" id="BBE10188.1"/>
    </source>
</evidence>
<dbReference type="Gene3D" id="3.40.50.170">
    <property type="entry name" value="Formyl transferase, N-terminal domain"/>
    <property type="match status" value="1"/>
</dbReference>
<evidence type="ECO:0000256" key="1">
    <source>
        <dbReference type="ARBA" id="ARBA00005054"/>
    </source>
</evidence>
<evidence type="ECO:0000256" key="4">
    <source>
        <dbReference type="ARBA" id="ARBA00038440"/>
    </source>
</evidence>
<feature type="binding site" evidence="6">
    <location>
        <position position="65"/>
    </location>
    <ligand>
        <name>(6R)-10-formyltetrahydrofolate</name>
        <dbReference type="ChEBI" id="CHEBI:195366"/>
    </ligand>
</feature>
<protein>
    <recommendedName>
        <fullName evidence="6">Phosphoribosylglycinamide formyltransferase</fullName>
        <ecNumber evidence="6">2.1.2.2</ecNumber>
    </recommendedName>
    <alternativeName>
        <fullName evidence="6">5'-phosphoribosylglycinamide transformylase</fullName>
    </alternativeName>
    <alternativeName>
        <fullName evidence="6">GAR transformylase</fullName>
        <shortName evidence="6">GART</shortName>
    </alternativeName>
</protein>
<reference evidence="7 8" key="1">
    <citation type="journal article" date="2018" name="Microbes Environ.">
        <title>Comparative Genomic Insights into Endofungal Lifestyles of Two Bacterial Endosymbionts, Mycoavidus cysteinexigens and Burkholderia rhizoxinica.</title>
        <authorList>
            <person name="Sharmin D."/>
            <person name="Guo Y."/>
            <person name="Nishizawa T."/>
            <person name="Ohshima S."/>
            <person name="Sato Y."/>
            <person name="Takashima Y."/>
            <person name="Narisawa K."/>
            <person name="Ohta H."/>
        </authorList>
    </citation>
    <scope>NUCLEOTIDE SEQUENCE [LARGE SCALE GENOMIC DNA]</scope>
    <source>
        <strain evidence="7 8">B1-EB</strain>
    </source>
</reference>
<name>A0A2Z6EXU3_9BURK</name>
<evidence type="ECO:0000256" key="6">
    <source>
        <dbReference type="HAMAP-Rule" id="MF_01930"/>
    </source>
</evidence>
<accession>A0A2Z6EXU3</accession>
<organism evidence="7 8">
    <name type="scientific">Mycoavidus cysteinexigens</name>
    <dbReference type="NCBI Taxonomy" id="1553431"/>
    <lineage>
        <taxon>Bacteria</taxon>
        <taxon>Pseudomonadati</taxon>
        <taxon>Pseudomonadota</taxon>
        <taxon>Betaproteobacteria</taxon>
        <taxon>Burkholderiales</taxon>
        <taxon>Burkholderiaceae</taxon>
        <taxon>Mycoavidus</taxon>
    </lineage>
</organism>
<dbReference type="GO" id="GO:0005829">
    <property type="term" value="C:cytosol"/>
    <property type="evidence" value="ECO:0007669"/>
    <property type="project" value="TreeGrafter"/>
</dbReference>
<dbReference type="Proteomes" id="UP000282597">
    <property type="component" value="Chromosome"/>
</dbReference>
<evidence type="ECO:0000256" key="3">
    <source>
        <dbReference type="ARBA" id="ARBA00022755"/>
    </source>
</evidence>
<dbReference type="EC" id="2.1.2.2" evidence="6"/>